<evidence type="ECO:0000259" key="9">
    <source>
        <dbReference type="PROSITE" id="PS51534"/>
    </source>
</evidence>
<evidence type="ECO:0000256" key="1">
    <source>
        <dbReference type="ARBA" id="ARBA00004479"/>
    </source>
</evidence>
<dbReference type="PANTHER" id="PTHR15583:SF20">
    <property type="entry name" value="INTERLEUKIN CYTOKINE RECEPTOR-RELATED PROTEIN 1"/>
    <property type="match status" value="1"/>
</dbReference>
<proteinExistence type="predicted"/>
<dbReference type="GO" id="GO:0016020">
    <property type="term" value="C:membrane"/>
    <property type="evidence" value="ECO:0007669"/>
    <property type="project" value="UniProtKB-SubCell"/>
</dbReference>
<name>A0A1I7XK98_HETBA</name>
<keyword evidence="5 8" id="KW-0472">Membrane</keyword>
<evidence type="ECO:0000256" key="3">
    <source>
        <dbReference type="ARBA" id="ARBA00022729"/>
    </source>
</evidence>
<keyword evidence="3" id="KW-0732">Signal</keyword>
<evidence type="ECO:0000313" key="10">
    <source>
        <dbReference type="Proteomes" id="UP000095283"/>
    </source>
</evidence>
<evidence type="ECO:0000256" key="4">
    <source>
        <dbReference type="ARBA" id="ARBA00022989"/>
    </source>
</evidence>
<keyword evidence="2 8" id="KW-0812">Transmembrane</keyword>
<comment type="subcellular location">
    <subcellularLocation>
        <location evidence="1">Membrane</location>
        <topology evidence="1">Single-pass type I membrane protein</topology>
    </subcellularLocation>
</comment>
<evidence type="ECO:0000256" key="5">
    <source>
        <dbReference type="ARBA" id="ARBA00023136"/>
    </source>
</evidence>
<dbReference type="Pfam" id="PF08357">
    <property type="entry name" value="SEFIR"/>
    <property type="match status" value="1"/>
</dbReference>
<dbReference type="Gene3D" id="3.40.50.11530">
    <property type="match status" value="1"/>
</dbReference>
<evidence type="ECO:0000256" key="8">
    <source>
        <dbReference type="SAM" id="Phobius"/>
    </source>
</evidence>
<keyword evidence="7" id="KW-0325">Glycoprotein</keyword>
<evidence type="ECO:0000256" key="7">
    <source>
        <dbReference type="ARBA" id="ARBA00023180"/>
    </source>
</evidence>
<dbReference type="Proteomes" id="UP000095283">
    <property type="component" value="Unplaced"/>
</dbReference>
<dbReference type="PANTHER" id="PTHR15583">
    <property type="entry name" value="INTERLEUKIN-17 RECEPTOR"/>
    <property type="match status" value="1"/>
</dbReference>
<sequence>MFLIASNQTYFSIVLFSVPCDIPLFDTVLAGEEPPEAHDVRVEAFAKAMARQKGRHQLHVDVSWQMPPRNNSFRLRAFKLEIRGPKDSACFSFNVTDFEWTQDSASVRLLDETGIELLHHTIVKASDMKQELISGKLVPFGEYNFTGLELDVDYIPSVIPVELSSDGRCLCPTSEQHGACSCIAADWKKVRLHRIEKSSPIINTTLPPVDLIRREDNRYWIIYTILILSCLLFVLCGVVTIVIMVYKKYRKRGKAVRIRFISDHVTNNGMVVSEPHAPLIYHSSTSVLLIYTHDCPQHESSVLAFAELLRDMFGMEVHLDVWDENEIEKNVHEYINSSIVRADKVIVINSIGSYYRMRARHLKEDPIERVNAGTLDSLFGNQIDLALQHARVISVRFSYTPGGYTLFALTPLLQYTIPDNLGLLVTSLNDCPIRNDPRLAGFNPELSKLNAAVSRMAQYIESEPKWFVRSHHRVHRAPTIEKSSGPIGNVESPMKIIQPYTIRNGVMQSTVTKDTANFNRDSSHRILQPISLQTIEASNSPSVDTLVKTSLQDDELPLVNIKIPEVRDKPRLNNCELAQKDPRHALVSGDSGLIEDMESGLLSS</sequence>
<evidence type="ECO:0000256" key="2">
    <source>
        <dbReference type="ARBA" id="ARBA00022692"/>
    </source>
</evidence>
<feature type="transmembrane region" description="Helical" evidence="8">
    <location>
        <begin position="220"/>
        <end position="246"/>
    </location>
</feature>
<dbReference type="GO" id="GO:0030368">
    <property type="term" value="F:interleukin-17 receptor activity"/>
    <property type="evidence" value="ECO:0007669"/>
    <property type="project" value="InterPro"/>
</dbReference>
<dbReference type="WBParaSite" id="Hba_17934">
    <property type="protein sequence ID" value="Hba_17934"/>
    <property type="gene ID" value="Hba_17934"/>
</dbReference>
<dbReference type="InterPro" id="IPR013568">
    <property type="entry name" value="SEFIR_dom"/>
</dbReference>
<protein>
    <submittedName>
        <fullName evidence="11">SEFIR domain-containing protein</fullName>
    </submittedName>
</protein>
<keyword evidence="10" id="KW-1185">Reference proteome</keyword>
<dbReference type="InterPro" id="IPR039465">
    <property type="entry name" value="IL-17_rcpt-like"/>
</dbReference>
<evidence type="ECO:0000313" key="11">
    <source>
        <dbReference type="WBParaSite" id="Hba_17934"/>
    </source>
</evidence>
<keyword evidence="4 8" id="KW-1133">Transmembrane helix</keyword>
<dbReference type="Pfam" id="PF25519">
    <property type="entry name" value="ILCR1_N"/>
    <property type="match status" value="1"/>
</dbReference>
<evidence type="ECO:0000256" key="6">
    <source>
        <dbReference type="ARBA" id="ARBA00023170"/>
    </source>
</evidence>
<dbReference type="PROSITE" id="PS51534">
    <property type="entry name" value="SEFIR"/>
    <property type="match status" value="1"/>
</dbReference>
<keyword evidence="6" id="KW-0675">Receptor</keyword>
<organism evidence="10 11">
    <name type="scientific">Heterorhabditis bacteriophora</name>
    <name type="common">Entomopathogenic nematode worm</name>
    <dbReference type="NCBI Taxonomy" id="37862"/>
    <lineage>
        <taxon>Eukaryota</taxon>
        <taxon>Metazoa</taxon>
        <taxon>Ecdysozoa</taxon>
        <taxon>Nematoda</taxon>
        <taxon>Chromadorea</taxon>
        <taxon>Rhabditida</taxon>
        <taxon>Rhabditina</taxon>
        <taxon>Rhabditomorpha</taxon>
        <taxon>Strongyloidea</taxon>
        <taxon>Heterorhabditidae</taxon>
        <taxon>Heterorhabditis</taxon>
    </lineage>
</organism>
<reference evidence="11" key="1">
    <citation type="submission" date="2016-11" db="UniProtKB">
        <authorList>
            <consortium name="WormBaseParasite"/>
        </authorList>
    </citation>
    <scope>IDENTIFICATION</scope>
</reference>
<dbReference type="AlphaFoldDB" id="A0A1I7XK98"/>
<accession>A0A1I7XK98</accession>
<feature type="domain" description="SEFIR" evidence="9">
    <location>
        <begin position="284"/>
        <end position="426"/>
    </location>
</feature>